<keyword evidence="1 2" id="KW-0808">Transferase</keyword>
<dbReference type="InterPro" id="IPR043130">
    <property type="entry name" value="CDP-OH_PTrfase_TM_dom"/>
</dbReference>
<dbReference type="GO" id="GO:0016780">
    <property type="term" value="F:phosphotransferase activity, for other substituted phosphate groups"/>
    <property type="evidence" value="ECO:0007669"/>
    <property type="project" value="InterPro"/>
</dbReference>
<feature type="transmembrane region" description="Helical" evidence="3">
    <location>
        <begin position="223"/>
        <end position="240"/>
    </location>
</feature>
<feature type="transmembrane region" description="Helical" evidence="3">
    <location>
        <begin position="130"/>
        <end position="153"/>
    </location>
</feature>
<dbReference type="OrthoDB" id="269185at2"/>
<dbReference type="RefSeq" id="WP_106345348.1">
    <property type="nucleotide sequence ID" value="NZ_PVNE01000014.1"/>
</dbReference>
<accession>A0A2T0LE26</accession>
<keyword evidence="3" id="KW-0812">Transmembrane</keyword>
<keyword evidence="5" id="KW-1185">Reference proteome</keyword>
<dbReference type="AlphaFoldDB" id="A0A2T0LE26"/>
<dbReference type="InterPro" id="IPR048254">
    <property type="entry name" value="CDP_ALCOHOL_P_TRANSF_CS"/>
</dbReference>
<organism evidence="4 5">
    <name type="scientific">Planifilum fimeticola</name>
    <dbReference type="NCBI Taxonomy" id="201975"/>
    <lineage>
        <taxon>Bacteria</taxon>
        <taxon>Bacillati</taxon>
        <taxon>Bacillota</taxon>
        <taxon>Bacilli</taxon>
        <taxon>Bacillales</taxon>
        <taxon>Thermoactinomycetaceae</taxon>
        <taxon>Planifilum</taxon>
    </lineage>
</organism>
<dbReference type="GO" id="GO:0016020">
    <property type="term" value="C:membrane"/>
    <property type="evidence" value="ECO:0007669"/>
    <property type="project" value="InterPro"/>
</dbReference>
<evidence type="ECO:0000313" key="5">
    <source>
        <dbReference type="Proteomes" id="UP000237797"/>
    </source>
</evidence>
<sequence>MYTMDDVRSTYKKRDAWWTVFLVDPIASRIMLPIANHTNITPNQITVIAFLLGILSAVCFFQGTPVFLIAGALLFHLSFTFDCIDGKLARLKGNGTMFGMWLDYMLDRARVALCSLALMTGQFLKTNEPLFIYLAFLIVFLDMTRYMNALHIFKIRSKMKKEVRKTLRQIYGETQQEQSEEQEESVGERNSRVVDLNQYFKSKFGFYLRVRDWLEKYRVRPHLFSGIEYQMFIFIIGPLVGLIEEMVIISSVLLLIFELAILYKLWLSTLDFKKEMEKLKHSLQNVT</sequence>
<reference evidence="4 5" key="1">
    <citation type="submission" date="2018-03" db="EMBL/GenBank/DDBJ databases">
        <title>Genomic Encyclopedia of Archaeal and Bacterial Type Strains, Phase II (KMG-II): from individual species to whole genera.</title>
        <authorList>
            <person name="Goeker M."/>
        </authorList>
    </citation>
    <scope>NUCLEOTIDE SEQUENCE [LARGE SCALE GENOMIC DNA]</scope>
    <source>
        <strain evidence="4 5">DSM 44946</strain>
    </source>
</reference>
<gene>
    <name evidence="4" type="ORF">CLV97_11431</name>
</gene>
<dbReference type="EMBL" id="PVNE01000014">
    <property type="protein sequence ID" value="PRX40343.1"/>
    <property type="molecule type" value="Genomic_DNA"/>
</dbReference>
<keyword evidence="3" id="KW-1133">Transmembrane helix</keyword>
<feature type="transmembrane region" description="Helical" evidence="3">
    <location>
        <begin position="246"/>
        <end position="266"/>
    </location>
</feature>
<dbReference type="PROSITE" id="PS00379">
    <property type="entry name" value="CDP_ALCOHOL_P_TRANSF"/>
    <property type="match status" value="1"/>
</dbReference>
<evidence type="ECO:0000256" key="1">
    <source>
        <dbReference type="ARBA" id="ARBA00022679"/>
    </source>
</evidence>
<dbReference type="Pfam" id="PF01066">
    <property type="entry name" value="CDP-OH_P_transf"/>
    <property type="match status" value="1"/>
</dbReference>
<proteinExistence type="inferred from homology"/>
<keyword evidence="3" id="KW-0472">Membrane</keyword>
<dbReference type="InterPro" id="IPR000462">
    <property type="entry name" value="CDP-OH_P_trans"/>
</dbReference>
<dbReference type="GO" id="GO:0008654">
    <property type="term" value="P:phospholipid biosynthetic process"/>
    <property type="evidence" value="ECO:0007669"/>
    <property type="project" value="InterPro"/>
</dbReference>
<evidence type="ECO:0000256" key="3">
    <source>
        <dbReference type="SAM" id="Phobius"/>
    </source>
</evidence>
<comment type="caution">
    <text evidence="4">The sequence shown here is derived from an EMBL/GenBank/DDBJ whole genome shotgun (WGS) entry which is preliminary data.</text>
</comment>
<comment type="similarity">
    <text evidence="2">Belongs to the CDP-alcohol phosphatidyltransferase class-I family.</text>
</comment>
<feature type="transmembrane region" description="Helical" evidence="3">
    <location>
        <begin position="44"/>
        <end position="61"/>
    </location>
</feature>
<evidence type="ECO:0000313" key="4">
    <source>
        <dbReference type="EMBL" id="PRX40343.1"/>
    </source>
</evidence>
<protein>
    <submittedName>
        <fullName evidence="4">CDP-alcohol phosphatidyltransferase-like enzyme</fullName>
    </submittedName>
</protein>
<name>A0A2T0LE26_9BACL</name>
<evidence type="ECO:0000256" key="2">
    <source>
        <dbReference type="RuleBase" id="RU003750"/>
    </source>
</evidence>
<dbReference type="Gene3D" id="1.20.120.1760">
    <property type="match status" value="1"/>
</dbReference>
<dbReference type="Proteomes" id="UP000237797">
    <property type="component" value="Unassembled WGS sequence"/>
</dbReference>